<evidence type="ECO:0000313" key="2">
    <source>
        <dbReference type="Proteomes" id="UP000639338"/>
    </source>
</evidence>
<dbReference type="Gene3D" id="2.40.128.680">
    <property type="match status" value="1"/>
</dbReference>
<reference evidence="1 2" key="1">
    <citation type="submission" date="2020-08" db="EMBL/GenBank/DDBJ databases">
        <title>Aphidius gifuensis genome sequencing and assembly.</title>
        <authorList>
            <person name="Du Z."/>
        </authorList>
    </citation>
    <scope>NUCLEOTIDE SEQUENCE [LARGE SCALE GENOMIC DNA]</scope>
    <source>
        <strain evidence="1">YNYX2018</strain>
        <tissue evidence="1">Adults</tissue>
    </source>
</reference>
<dbReference type="Proteomes" id="UP000639338">
    <property type="component" value="Unassembled WGS sequence"/>
</dbReference>
<accession>A0A835CUB7</accession>
<dbReference type="EMBL" id="JACMRX010000001">
    <property type="protein sequence ID" value="KAF7996869.1"/>
    <property type="molecule type" value="Genomic_DNA"/>
</dbReference>
<dbReference type="PANTHER" id="PTHR47063:SF1">
    <property type="entry name" value="RIBONUCLEASE H2 SUBUNIT C"/>
    <property type="match status" value="1"/>
</dbReference>
<proteinExistence type="predicted"/>
<dbReference type="InterPro" id="IPR013924">
    <property type="entry name" value="RNase_H2_suC"/>
</dbReference>
<comment type="caution">
    <text evidence="1">The sequence shown here is derived from an EMBL/GenBank/DDBJ whole genome shotgun (WGS) entry which is preliminary data.</text>
</comment>
<keyword evidence="2" id="KW-1185">Reference proteome</keyword>
<dbReference type="CDD" id="cd09271">
    <property type="entry name" value="RNase_H2-C"/>
    <property type="match status" value="1"/>
</dbReference>
<dbReference type="GO" id="GO:0032299">
    <property type="term" value="C:ribonuclease H2 complex"/>
    <property type="evidence" value="ECO:0007669"/>
    <property type="project" value="InterPro"/>
</dbReference>
<dbReference type="AlphaFoldDB" id="A0A835CUB7"/>
<dbReference type="OrthoDB" id="6222486at2759"/>
<evidence type="ECO:0000313" key="1">
    <source>
        <dbReference type="EMBL" id="KAF7996869.1"/>
    </source>
</evidence>
<organism evidence="1 2">
    <name type="scientific">Aphidius gifuensis</name>
    <name type="common">Parasitoid wasp</name>
    <dbReference type="NCBI Taxonomy" id="684658"/>
    <lineage>
        <taxon>Eukaryota</taxon>
        <taxon>Metazoa</taxon>
        <taxon>Ecdysozoa</taxon>
        <taxon>Arthropoda</taxon>
        <taxon>Hexapoda</taxon>
        <taxon>Insecta</taxon>
        <taxon>Pterygota</taxon>
        <taxon>Neoptera</taxon>
        <taxon>Endopterygota</taxon>
        <taxon>Hymenoptera</taxon>
        <taxon>Apocrita</taxon>
        <taxon>Ichneumonoidea</taxon>
        <taxon>Braconidae</taxon>
        <taxon>Aphidiinae</taxon>
        <taxon>Aphidius</taxon>
    </lineage>
</organism>
<dbReference type="Pfam" id="PF08615">
    <property type="entry name" value="RNase_H2_suC"/>
    <property type="match status" value="1"/>
</dbReference>
<gene>
    <name evidence="1" type="ORF">HCN44_002515</name>
</gene>
<dbReference type="InterPro" id="IPR052863">
    <property type="entry name" value="RNase_H2_subunit_C"/>
</dbReference>
<dbReference type="PANTHER" id="PTHR47063">
    <property type="entry name" value="RIBONUCLEASE H2 SUBUNIT C"/>
    <property type="match status" value="1"/>
</dbReference>
<dbReference type="GO" id="GO:0006401">
    <property type="term" value="P:RNA catabolic process"/>
    <property type="evidence" value="ECO:0007669"/>
    <property type="project" value="InterPro"/>
</dbReference>
<sequence length="142" mass="16056">MAVRLTINKQHIEAKEETILHSIPCKIHGDEIANVSKYFTPYIRKNDDKNFDGSFRGYPLNGTIIKIPEGYKGVTFYEQNKPEDPKIKRELVSTGGFTNFTYWNYDKLPSKNDAIIGALNWIDIAEALHSTTDDDADVNGSS</sequence>
<name>A0A835CUB7_APHGI</name>
<protein>
    <submittedName>
        <fullName evidence="1">Uncharacterized protein</fullName>
    </submittedName>
</protein>